<dbReference type="EMBL" id="JABURY010000008">
    <property type="protein sequence ID" value="MBC9130434.1"/>
    <property type="molecule type" value="Genomic_DNA"/>
</dbReference>
<gene>
    <name evidence="1" type="ORF">FcAc13_03820</name>
</gene>
<reference evidence="1 2" key="1">
    <citation type="submission" date="2020-06" db="EMBL/GenBank/DDBJ databases">
        <title>Frischella cerana isolated from Apis cerana gut homogenate.</title>
        <authorList>
            <person name="Wolter L.A."/>
            <person name="Suenami S."/>
            <person name="Miyazaki R."/>
        </authorList>
    </citation>
    <scope>NUCLEOTIDE SEQUENCE [LARGE SCALE GENOMIC DNA]</scope>
    <source>
        <strain evidence="1 2">Ac13</strain>
    </source>
</reference>
<comment type="caution">
    <text evidence="1">The sequence shown here is derived from an EMBL/GenBank/DDBJ whole genome shotgun (WGS) entry which is preliminary data.</text>
</comment>
<protein>
    <submittedName>
        <fullName evidence="1">Uncharacterized protein</fullName>
    </submittedName>
</protein>
<name>A0ABR7QW73_9GAMM</name>
<accession>A0ABR7QW73</accession>
<keyword evidence="2" id="KW-1185">Reference proteome</keyword>
<evidence type="ECO:0000313" key="2">
    <source>
        <dbReference type="Proteomes" id="UP000651208"/>
    </source>
</evidence>
<proteinExistence type="predicted"/>
<dbReference type="Proteomes" id="UP000651208">
    <property type="component" value="Unassembled WGS sequence"/>
</dbReference>
<dbReference type="RefSeq" id="WP_187754885.1">
    <property type="nucleotide sequence ID" value="NZ_JABURY010000008.1"/>
</dbReference>
<evidence type="ECO:0000313" key="1">
    <source>
        <dbReference type="EMBL" id="MBC9130434.1"/>
    </source>
</evidence>
<organism evidence="1 2">
    <name type="scientific">Frischella japonica</name>
    <dbReference type="NCBI Taxonomy" id="2741544"/>
    <lineage>
        <taxon>Bacteria</taxon>
        <taxon>Pseudomonadati</taxon>
        <taxon>Pseudomonadota</taxon>
        <taxon>Gammaproteobacteria</taxon>
        <taxon>Orbales</taxon>
        <taxon>Orbaceae</taxon>
        <taxon>Frischella</taxon>
    </lineage>
</organism>
<sequence length="110" mass="12548">MTNGARHYIYPELRNNSTDPADTGITKKVNNYEKLSHFISRMALNGISNAVYCNKDESIYRLVAKKDSLKIRGTRIVELTADEYEKLSCVPDRNIIRFLRAASMCGIDFL</sequence>